<evidence type="ECO:0000256" key="3">
    <source>
        <dbReference type="ARBA" id="ARBA00022989"/>
    </source>
</evidence>
<dbReference type="GO" id="GO:0016020">
    <property type="term" value="C:membrane"/>
    <property type="evidence" value="ECO:0007669"/>
    <property type="project" value="UniProtKB-SubCell"/>
</dbReference>
<dbReference type="InterPro" id="IPR000276">
    <property type="entry name" value="GPCR_Rhodpsn"/>
</dbReference>
<accession>A0AAV5SGI1</accession>
<evidence type="ECO:0000313" key="8">
    <source>
        <dbReference type="Proteomes" id="UP001432027"/>
    </source>
</evidence>
<feature type="transmembrane region" description="Helical" evidence="5">
    <location>
        <begin position="281"/>
        <end position="302"/>
    </location>
</feature>
<keyword evidence="3 5" id="KW-1133">Transmembrane helix</keyword>
<feature type="transmembrane region" description="Helical" evidence="5">
    <location>
        <begin position="331"/>
        <end position="355"/>
    </location>
</feature>
<dbReference type="PANTHER" id="PTHR46709">
    <property type="entry name" value="PROTEIN CBG23488-RELATED"/>
    <property type="match status" value="1"/>
</dbReference>
<feature type="transmembrane region" description="Helical" evidence="5">
    <location>
        <begin position="120"/>
        <end position="147"/>
    </location>
</feature>
<dbReference type="AlphaFoldDB" id="A0AAV5SGI1"/>
<feature type="transmembrane region" description="Helical" evidence="5">
    <location>
        <begin position="82"/>
        <end position="108"/>
    </location>
</feature>
<dbReference type="Gene3D" id="1.20.1070.10">
    <property type="entry name" value="Rhodopsin 7-helix transmembrane proteins"/>
    <property type="match status" value="1"/>
</dbReference>
<dbReference type="InterPro" id="IPR017452">
    <property type="entry name" value="GPCR_Rhodpsn_7TM"/>
</dbReference>
<keyword evidence="2 5" id="KW-0812">Transmembrane</keyword>
<dbReference type="Pfam" id="PF00001">
    <property type="entry name" value="7tm_1"/>
    <property type="match status" value="1"/>
</dbReference>
<sequence length="409" mass="47104">MDDLTVTTIAFPQPETTAIAAEIAATATAAADCDAVDPDFLTERFWLCVVIGGSVSIISIVENLFIFALFATSRQHRNSYNLYLLLLAFFDVFMGISYIALMSVMVMINFTASYQLKWMWASYVVPMLAISHVAMTTSTYLITFAAIERYAITITHRTVELLQKNRRWFVLLPFAIGLITKGPYYFELTIERNENCTGHLAEYKIWPSELLTNSAYTIYATYFRFHFRQITTIIAPFFFLFLLTSSLVWKLKKPIREKNGQMLDVQHVKQKKARIRAATRTLVILIFTYLMSNCLGVILAVWEYIDKESLQDRTNRQLEELSMTSSSFRFMYFYVISVDTVSFLTIVACALRLPIYLSCQPLLRKEAKQFINRLCGRETLKKRLLRNDSTMERDTFSATQTLISSPTEK</sequence>
<name>A0AAV5SGI1_9BILA</name>
<feature type="non-terminal residue" evidence="7">
    <location>
        <position position="409"/>
    </location>
</feature>
<dbReference type="GO" id="GO:0004930">
    <property type="term" value="F:G protein-coupled receptor activity"/>
    <property type="evidence" value="ECO:0007669"/>
    <property type="project" value="InterPro"/>
</dbReference>
<feature type="transmembrane region" description="Helical" evidence="5">
    <location>
        <begin position="44"/>
        <end position="70"/>
    </location>
</feature>
<dbReference type="PROSITE" id="PS50262">
    <property type="entry name" value="G_PROTEIN_RECEP_F1_2"/>
    <property type="match status" value="1"/>
</dbReference>
<feature type="transmembrane region" description="Helical" evidence="5">
    <location>
        <begin position="168"/>
        <end position="186"/>
    </location>
</feature>
<gene>
    <name evidence="7" type="ORF">PENTCL1PPCAC_2694</name>
</gene>
<dbReference type="SUPFAM" id="SSF81321">
    <property type="entry name" value="Family A G protein-coupled receptor-like"/>
    <property type="match status" value="1"/>
</dbReference>
<evidence type="ECO:0000313" key="7">
    <source>
        <dbReference type="EMBL" id="GMS80519.1"/>
    </source>
</evidence>
<dbReference type="CDD" id="cd14978">
    <property type="entry name" value="7tmA_FMRFamide_R-like"/>
    <property type="match status" value="1"/>
</dbReference>
<feature type="domain" description="G-protein coupled receptors family 1 profile" evidence="6">
    <location>
        <begin position="62"/>
        <end position="356"/>
    </location>
</feature>
<reference evidence="7" key="1">
    <citation type="submission" date="2023-10" db="EMBL/GenBank/DDBJ databases">
        <title>Genome assembly of Pristionchus species.</title>
        <authorList>
            <person name="Yoshida K."/>
            <person name="Sommer R.J."/>
        </authorList>
    </citation>
    <scope>NUCLEOTIDE SEQUENCE</scope>
    <source>
        <strain evidence="7">RS0144</strain>
    </source>
</reference>
<feature type="transmembrane region" description="Helical" evidence="5">
    <location>
        <begin position="230"/>
        <end position="249"/>
    </location>
</feature>
<dbReference type="Proteomes" id="UP001432027">
    <property type="component" value="Unassembled WGS sequence"/>
</dbReference>
<evidence type="ECO:0000256" key="5">
    <source>
        <dbReference type="SAM" id="Phobius"/>
    </source>
</evidence>
<evidence type="ECO:0000256" key="4">
    <source>
        <dbReference type="ARBA" id="ARBA00023136"/>
    </source>
</evidence>
<evidence type="ECO:0000256" key="2">
    <source>
        <dbReference type="ARBA" id="ARBA00022692"/>
    </source>
</evidence>
<organism evidence="7 8">
    <name type="scientific">Pristionchus entomophagus</name>
    <dbReference type="NCBI Taxonomy" id="358040"/>
    <lineage>
        <taxon>Eukaryota</taxon>
        <taxon>Metazoa</taxon>
        <taxon>Ecdysozoa</taxon>
        <taxon>Nematoda</taxon>
        <taxon>Chromadorea</taxon>
        <taxon>Rhabditida</taxon>
        <taxon>Rhabditina</taxon>
        <taxon>Diplogasteromorpha</taxon>
        <taxon>Diplogasteroidea</taxon>
        <taxon>Neodiplogasteridae</taxon>
        <taxon>Pristionchus</taxon>
    </lineage>
</organism>
<dbReference type="EMBL" id="BTSX01000001">
    <property type="protein sequence ID" value="GMS80519.1"/>
    <property type="molecule type" value="Genomic_DNA"/>
</dbReference>
<proteinExistence type="predicted"/>
<protein>
    <recommendedName>
        <fullName evidence="6">G-protein coupled receptors family 1 profile domain-containing protein</fullName>
    </recommendedName>
</protein>
<comment type="caution">
    <text evidence="7">The sequence shown here is derived from an EMBL/GenBank/DDBJ whole genome shotgun (WGS) entry which is preliminary data.</text>
</comment>
<keyword evidence="8" id="KW-1185">Reference proteome</keyword>
<dbReference type="PANTHER" id="PTHR46709:SF7">
    <property type="entry name" value="G-PROTEIN COUPLED RECEPTORS FAMILY 1 PROFILE DOMAIN-CONTAINING PROTEIN"/>
    <property type="match status" value="1"/>
</dbReference>
<keyword evidence="4 5" id="KW-0472">Membrane</keyword>
<comment type="subcellular location">
    <subcellularLocation>
        <location evidence="1">Membrane</location>
    </subcellularLocation>
</comment>
<evidence type="ECO:0000259" key="6">
    <source>
        <dbReference type="PROSITE" id="PS50262"/>
    </source>
</evidence>
<evidence type="ECO:0000256" key="1">
    <source>
        <dbReference type="ARBA" id="ARBA00004370"/>
    </source>
</evidence>